<dbReference type="Proteomes" id="UP000078046">
    <property type="component" value="Unassembled WGS sequence"/>
</dbReference>
<reference evidence="1 2" key="1">
    <citation type="submission" date="2016-04" db="EMBL/GenBank/DDBJ databases">
        <title>The genome of Intoshia linei affirms orthonectids as highly simplified spiralians.</title>
        <authorList>
            <person name="Mikhailov K.V."/>
            <person name="Slusarev G.S."/>
            <person name="Nikitin M.A."/>
            <person name="Logacheva M.D."/>
            <person name="Penin A."/>
            <person name="Aleoshin V."/>
            <person name="Panchin Y.V."/>
        </authorList>
    </citation>
    <scope>NUCLEOTIDE SEQUENCE [LARGE SCALE GENOMIC DNA]</scope>
    <source>
        <strain evidence="1">Intl2013</strain>
        <tissue evidence="1">Whole animal</tissue>
    </source>
</reference>
<gene>
    <name evidence="1" type="ORF">A3Q56_05232</name>
</gene>
<feature type="non-terminal residue" evidence="1">
    <location>
        <position position="206"/>
    </location>
</feature>
<comment type="caution">
    <text evidence="1">The sequence shown here is derived from an EMBL/GenBank/DDBJ whole genome shotgun (WGS) entry which is preliminary data.</text>
</comment>
<evidence type="ECO:0000313" key="1">
    <source>
        <dbReference type="EMBL" id="OAF67050.1"/>
    </source>
</evidence>
<dbReference type="EMBL" id="LWCA01000758">
    <property type="protein sequence ID" value="OAF67050.1"/>
    <property type="molecule type" value="Genomic_DNA"/>
</dbReference>
<sequence length="206" mass="24853">MVVVVLSIKEKNKEKKSIGKSISMLNNYVYTCIIPFLNIYSHHFSTSNFHYDKMKTNTLLYMCMIYESDENPIKNENIVLTCFQNLFRYMSELSSENLLIYILSQFEKKLSNNMYYKYVRILQLWYSNEDKNFCQHKSFIFFNCLLTKLKNKHQFFHEISDCLTSLLCRICIILKADIKFEFKNIQINWYFQYYNKSLKNNCSDLS</sequence>
<protein>
    <submittedName>
        <fullName evidence="1">Uncharacterized protein</fullName>
    </submittedName>
</protein>
<name>A0A177AYW6_9BILA</name>
<accession>A0A177AYW6</accession>
<evidence type="ECO:0000313" key="2">
    <source>
        <dbReference type="Proteomes" id="UP000078046"/>
    </source>
</evidence>
<proteinExistence type="predicted"/>
<dbReference type="AlphaFoldDB" id="A0A177AYW6"/>
<keyword evidence="2" id="KW-1185">Reference proteome</keyword>
<organism evidence="1 2">
    <name type="scientific">Intoshia linei</name>
    <dbReference type="NCBI Taxonomy" id="1819745"/>
    <lineage>
        <taxon>Eukaryota</taxon>
        <taxon>Metazoa</taxon>
        <taxon>Spiralia</taxon>
        <taxon>Lophotrochozoa</taxon>
        <taxon>Mesozoa</taxon>
        <taxon>Orthonectida</taxon>
        <taxon>Rhopaluridae</taxon>
        <taxon>Intoshia</taxon>
    </lineage>
</organism>